<keyword evidence="2" id="KW-1185">Reference proteome</keyword>
<dbReference type="Proteomes" id="UP001303046">
    <property type="component" value="Unassembled WGS sequence"/>
</dbReference>
<proteinExistence type="predicted"/>
<sequence>MRHPFTSAITSAFIKLFVKDGGPAGELAELVVENVRLAISLIGSGAERLSRKQKVADGGHAGELAELVGKWLALASLAQGQSVCLVNRRPLVRFQHEASFYISYLVYQVIHKDGGHAGELAELVGKWLALASLAQGQSVCLVNRRPLTEVMPGELAELVGKWLALASLAQGQSVCLVNRRSLVYQVIDKDGGHAGELAELVGKWLALASLAQGQSVYQVIDKDGGHAGELAELVGKWLALASLAQGQSVCLVNRRPLVRFQHEALFYISYHTLCRRGEILVAFVENWQSSLIGSGAERLSSKQKVAGSIPA</sequence>
<name>A0ABR1BL97_NECAM</name>
<organism evidence="1 2">
    <name type="scientific">Necator americanus</name>
    <name type="common">Human hookworm</name>
    <dbReference type="NCBI Taxonomy" id="51031"/>
    <lineage>
        <taxon>Eukaryota</taxon>
        <taxon>Metazoa</taxon>
        <taxon>Ecdysozoa</taxon>
        <taxon>Nematoda</taxon>
        <taxon>Chromadorea</taxon>
        <taxon>Rhabditida</taxon>
        <taxon>Rhabditina</taxon>
        <taxon>Rhabditomorpha</taxon>
        <taxon>Strongyloidea</taxon>
        <taxon>Ancylostomatidae</taxon>
        <taxon>Bunostominae</taxon>
        <taxon>Necator</taxon>
    </lineage>
</organism>
<dbReference type="EMBL" id="JAVFWL010000001">
    <property type="protein sequence ID" value="KAK6727219.1"/>
    <property type="molecule type" value="Genomic_DNA"/>
</dbReference>
<evidence type="ECO:0000313" key="1">
    <source>
        <dbReference type="EMBL" id="KAK6727219.1"/>
    </source>
</evidence>
<accession>A0ABR1BL97</accession>
<gene>
    <name evidence="1" type="primary">Necator_chrI.g1247</name>
    <name evidence="1" type="ORF">RB195_005121</name>
</gene>
<comment type="caution">
    <text evidence="1">The sequence shown here is derived from an EMBL/GenBank/DDBJ whole genome shotgun (WGS) entry which is preliminary data.</text>
</comment>
<protein>
    <submittedName>
        <fullName evidence="1">Uncharacterized protein</fullName>
    </submittedName>
</protein>
<reference evidence="1 2" key="1">
    <citation type="submission" date="2023-08" db="EMBL/GenBank/DDBJ databases">
        <title>A Necator americanus chromosomal reference genome.</title>
        <authorList>
            <person name="Ilik V."/>
            <person name="Petrzelkova K.J."/>
            <person name="Pardy F."/>
            <person name="Fuh T."/>
            <person name="Niatou-Singa F.S."/>
            <person name="Gouil Q."/>
            <person name="Baker L."/>
            <person name="Ritchie M.E."/>
            <person name="Jex A.R."/>
            <person name="Gazzola D."/>
            <person name="Li H."/>
            <person name="Toshio Fujiwara R."/>
            <person name="Zhan B."/>
            <person name="Aroian R.V."/>
            <person name="Pafco B."/>
            <person name="Schwarz E.M."/>
        </authorList>
    </citation>
    <scope>NUCLEOTIDE SEQUENCE [LARGE SCALE GENOMIC DNA]</scope>
    <source>
        <strain evidence="1 2">Aroian</strain>
        <tissue evidence="1">Whole animal</tissue>
    </source>
</reference>
<evidence type="ECO:0000313" key="2">
    <source>
        <dbReference type="Proteomes" id="UP001303046"/>
    </source>
</evidence>